<dbReference type="SUPFAM" id="SSF46565">
    <property type="entry name" value="Chaperone J-domain"/>
    <property type="match status" value="1"/>
</dbReference>
<dbReference type="Gene3D" id="1.10.287.110">
    <property type="entry name" value="DnaJ domain"/>
    <property type="match status" value="1"/>
</dbReference>
<proteinExistence type="predicted"/>
<evidence type="ECO:0000313" key="3">
    <source>
        <dbReference type="Proteomes" id="UP001548713"/>
    </source>
</evidence>
<accession>A0ABV2CZ63</accession>
<dbReference type="PRINTS" id="PR00625">
    <property type="entry name" value="JDOMAIN"/>
</dbReference>
<sequence length="196" mass="22206">MSKHRFHGRFEATGRACGWVGCEEAGEFRAPGPRSSSFDGPGDFRWFCLDHVRQFNAGYDYFEGMSSEEIFEAQSPLHGWATSSRTFRPDAGVDEAPRWADFSDPLEAISARARSHVRERRHHVRGASSVFSPSEQRAMATLGLDADADRMALRRRYTALVRQFHPDHNGGDRSREGRLRQVVEAYQLLRKATAFA</sequence>
<evidence type="ECO:0000259" key="1">
    <source>
        <dbReference type="PROSITE" id="PS50076"/>
    </source>
</evidence>
<protein>
    <submittedName>
        <fullName evidence="2">J domain-containing protein</fullName>
    </submittedName>
</protein>
<dbReference type="SMART" id="SM00271">
    <property type="entry name" value="DnaJ"/>
    <property type="match status" value="1"/>
</dbReference>
<dbReference type="EMBL" id="JBEWLY010000008">
    <property type="protein sequence ID" value="MET1754907.1"/>
    <property type="molecule type" value="Genomic_DNA"/>
</dbReference>
<dbReference type="CDD" id="cd06257">
    <property type="entry name" value="DnaJ"/>
    <property type="match status" value="1"/>
</dbReference>
<dbReference type="Proteomes" id="UP001548713">
    <property type="component" value="Unassembled WGS sequence"/>
</dbReference>
<reference evidence="2 3" key="1">
    <citation type="submission" date="2024-07" db="EMBL/GenBank/DDBJ databases">
        <title>Novosphingobium kalidii RD2P27.</title>
        <authorList>
            <person name="Sun J.-Q."/>
        </authorList>
    </citation>
    <scope>NUCLEOTIDE SEQUENCE [LARGE SCALE GENOMIC DNA]</scope>
    <source>
        <strain evidence="2 3">RD2P27</strain>
    </source>
</reference>
<comment type="caution">
    <text evidence="2">The sequence shown here is derived from an EMBL/GenBank/DDBJ whole genome shotgun (WGS) entry which is preliminary data.</text>
</comment>
<dbReference type="InterPro" id="IPR036869">
    <property type="entry name" value="J_dom_sf"/>
</dbReference>
<organism evidence="2 3">
    <name type="scientific">Novosphingobium kalidii</name>
    <dbReference type="NCBI Taxonomy" id="3230299"/>
    <lineage>
        <taxon>Bacteria</taxon>
        <taxon>Pseudomonadati</taxon>
        <taxon>Pseudomonadota</taxon>
        <taxon>Alphaproteobacteria</taxon>
        <taxon>Sphingomonadales</taxon>
        <taxon>Sphingomonadaceae</taxon>
        <taxon>Novosphingobium</taxon>
    </lineage>
</organism>
<dbReference type="RefSeq" id="WP_353983360.1">
    <property type="nucleotide sequence ID" value="NZ_JBEWLY010000008.1"/>
</dbReference>
<dbReference type="PROSITE" id="PS50076">
    <property type="entry name" value="DNAJ_2"/>
    <property type="match status" value="1"/>
</dbReference>
<keyword evidence="3" id="KW-1185">Reference proteome</keyword>
<name>A0ABV2CZ63_9SPHN</name>
<dbReference type="Pfam" id="PF00226">
    <property type="entry name" value="DnaJ"/>
    <property type="match status" value="1"/>
</dbReference>
<dbReference type="InterPro" id="IPR001623">
    <property type="entry name" value="DnaJ_domain"/>
</dbReference>
<feature type="domain" description="J" evidence="1">
    <location>
        <begin position="137"/>
        <end position="194"/>
    </location>
</feature>
<evidence type="ECO:0000313" key="2">
    <source>
        <dbReference type="EMBL" id="MET1754907.1"/>
    </source>
</evidence>
<gene>
    <name evidence="2" type="ORF">ABVV53_05450</name>
</gene>